<dbReference type="EMBL" id="GG666566">
    <property type="protein sequence ID" value="EEN54307.1"/>
    <property type="molecule type" value="Genomic_DNA"/>
</dbReference>
<feature type="transmembrane region" description="Helical" evidence="1">
    <location>
        <begin position="146"/>
        <end position="166"/>
    </location>
</feature>
<evidence type="ECO:0000313" key="2">
    <source>
        <dbReference type="EMBL" id="EEN54307.1"/>
    </source>
</evidence>
<feature type="transmembrane region" description="Helical" evidence="1">
    <location>
        <begin position="61"/>
        <end position="78"/>
    </location>
</feature>
<feature type="transmembrane region" description="Helical" evidence="1">
    <location>
        <begin position="118"/>
        <end position="139"/>
    </location>
</feature>
<dbReference type="SUPFAM" id="SSF103481">
    <property type="entry name" value="Multidrug resistance efflux transporter EmrE"/>
    <property type="match status" value="1"/>
</dbReference>
<evidence type="ECO:0000256" key="1">
    <source>
        <dbReference type="SAM" id="Phobius"/>
    </source>
</evidence>
<proteinExistence type="predicted"/>
<keyword evidence="1" id="KW-0812">Transmembrane</keyword>
<dbReference type="AlphaFoldDB" id="C3YZN6"/>
<dbReference type="InParanoid" id="C3YZN6"/>
<keyword evidence="1" id="KW-1133">Transmembrane helix</keyword>
<gene>
    <name evidence="2" type="ORF">BRAFLDRAFT_69650</name>
</gene>
<feature type="transmembrane region" description="Helical" evidence="1">
    <location>
        <begin position="90"/>
        <end position="112"/>
    </location>
</feature>
<dbReference type="PANTHER" id="PTHR22911:SF137">
    <property type="entry name" value="SOLUTE CARRIER FAMILY 35 MEMBER G2-RELATED"/>
    <property type="match status" value="1"/>
</dbReference>
<name>C3YZN6_BRAFL</name>
<keyword evidence="1" id="KW-0472">Membrane</keyword>
<dbReference type="InterPro" id="IPR037185">
    <property type="entry name" value="EmrE-like"/>
</dbReference>
<sequence length="262" mass="27791">MATAIDEEETIATEGVSFTKTYLKSGAGVLYALLYTALSAFSAQFMTLSSQAGIPGLQLNFINKFGQFLLVLVALPVFKPKLTAENGRQALFFILWTITDNLGAVLGFMSFVFVVPGIAFGIIRGSMPFLTACLGFLLLKETVGVVDCFGIVLSVSGVVAVAVGMITENTSSTQRLTTSILLPLASAFSKGPNTVIARSLVGVQGVSILTIIFYANLLGAVVLLPLTYIVETGQRWEMSAQTAGSRLSDCACATTAHHSRRN</sequence>
<reference evidence="2" key="1">
    <citation type="journal article" date="2008" name="Nature">
        <title>The amphioxus genome and the evolution of the chordate karyotype.</title>
        <authorList>
            <consortium name="US DOE Joint Genome Institute (JGI-PGF)"/>
            <person name="Putnam N.H."/>
            <person name="Butts T."/>
            <person name="Ferrier D.E.K."/>
            <person name="Furlong R.F."/>
            <person name="Hellsten U."/>
            <person name="Kawashima T."/>
            <person name="Robinson-Rechavi M."/>
            <person name="Shoguchi E."/>
            <person name="Terry A."/>
            <person name="Yu J.-K."/>
            <person name="Benito-Gutierrez E.L."/>
            <person name="Dubchak I."/>
            <person name="Garcia-Fernandez J."/>
            <person name="Gibson-Brown J.J."/>
            <person name="Grigoriev I.V."/>
            <person name="Horton A.C."/>
            <person name="de Jong P.J."/>
            <person name="Jurka J."/>
            <person name="Kapitonov V.V."/>
            <person name="Kohara Y."/>
            <person name="Kuroki Y."/>
            <person name="Lindquist E."/>
            <person name="Lucas S."/>
            <person name="Osoegawa K."/>
            <person name="Pennacchio L.A."/>
            <person name="Salamov A.A."/>
            <person name="Satou Y."/>
            <person name="Sauka-Spengler T."/>
            <person name="Schmutz J."/>
            <person name="Shin-I T."/>
            <person name="Toyoda A."/>
            <person name="Bronner-Fraser M."/>
            <person name="Fujiyama A."/>
            <person name="Holland L.Z."/>
            <person name="Holland P.W.H."/>
            <person name="Satoh N."/>
            <person name="Rokhsar D.S."/>
        </authorList>
    </citation>
    <scope>NUCLEOTIDE SEQUENCE [LARGE SCALE GENOMIC DNA]</scope>
    <source>
        <strain evidence="2">S238N-H82</strain>
        <tissue evidence="2">Testes</tissue>
    </source>
</reference>
<protein>
    <recommendedName>
        <fullName evidence="3">EamA domain-containing protein</fullName>
    </recommendedName>
</protein>
<organism>
    <name type="scientific">Branchiostoma floridae</name>
    <name type="common">Florida lancelet</name>
    <name type="synonym">Amphioxus</name>
    <dbReference type="NCBI Taxonomy" id="7739"/>
    <lineage>
        <taxon>Eukaryota</taxon>
        <taxon>Metazoa</taxon>
        <taxon>Chordata</taxon>
        <taxon>Cephalochordata</taxon>
        <taxon>Leptocardii</taxon>
        <taxon>Amphioxiformes</taxon>
        <taxon>Branchiostomatidae</taxon>
        <taxon>Branchiostoma</taxon>
    </lineage>
</organism>
<feature type="transmembrane region" description="Helical" evidence="1">
    <location>
        <begin position="208"/>
        <end position="230"/>
    </location>
</feature>
<evidence type="ECO:0008006" key="3">
    <source>
        <dbReference type="Google" id="ProtNLM"/>
    </source>
</evidence>
<dbReference type="PANTHER" id="PTHR22911">
    <property type="entry name" value="ACYL-MALONYL CONDENSING ENZYME-RELATED"/>
    <property type="match status" value="1"/>
</dbReference>
<accession>C3YZN6</accession>
<feature type="transmembrane region" description="Helical" evidence="1">
    <location>
        <begin position="29"/>
        <end position="49"/>
    </location>
</feature>